<proteinExistence type="inferred from homology"/>
<evidence type="ECO:0000313" key="8">
    <source>
        <dbReference type="Proteomes" id="UP001306508"/>
    </source>
</evidence>
<comment type="caution">
    <text evidence="7">The sequence shown here is derived from an EMBL/GenBank/DDBJ whole genome shotgun (WGS) entry which is preliminary data.</text>
</comment>
<feature type="domain" description="MI" evidence="6">
    <location>
        <begin position="729"/>
        <end position="870"/>
    </location>
</feature>
<dbReference type="Pfam" id="PF02854">
    <property type="entry name" value="MIF4G"/>
    <property type="match status" value="1"/>
</dbReference>
<dbReference type="GO" id="GO:0003723">
    <property type="term" value="F:RNA binding"/>
    <property type="evidence" value="ECO:0007669"/>
    <property type="project" value="InterPro"/>
</dbReference>
<protein>
    <recommendedName>
        <fullName evidence="6">MI domain-containing protein</fullName>
    </recommendedName>
</protein>
<feature type="compositionally biased region" description="Basic residues" evidence="4">
    <location>
        <begin position="179"/>
        <end position="193"/>
    </location>
</feature>
<dbReference type="Pfam" id="PF02847">
    <property type="entry name" value="MA3"/>
    <property type="match status" value="1"/>
</dbReference>
<dbReference type="GO" id="GO:0005730">
    <property type="term" value="C:nucleolus"/>
    <property type="evidence" value="ECO:0007669"/>
    <property type="project" value="UniProtKB-SubCell"/>
</dbReference>
<evidence type="ECO:0000259" key="6">
    <source>
        <dbReference type="PROSITE" id="PS51366"/>
    </source>
</evidence>
<dbReference type="SUPFAM" id="SSF48371">
    <property type="entry name" value="ARM repeat"/>
    <property type="match status" value="1"/>
</dbReference>
<evidence type="ECO:0000256" key="1">
    <source>
        <dbReference type="ARBA" id="ARBA00004604"/>
    </source>
</evidence>
<feature type="compositionally biased region" description="Basic and acidic residues" evidence="4">
    <location>
        <begin position="285"/>
        <end position="299"/>
    </location>
</feature>
<keyword evidence="5" id="KW-0472">Membrane</keyword>
<comment type="subcellular location">
    <subcellularLocation>
        <location evidence="1">Nucleus</location>
        <location evidence="1">Nucleolus</location>
    </subcellularLocation>
</comment>
<dbReference type="InterPro" id="IPR003890">
    <property type="entry name" value="MIF4G-like_typ-3"/>
</dbReference>
<dbReference type="InterPro" id="IPR016024">
    <property type="entry name" value="ARM-type_fold"/>
</dbReference>
<feature type="compositionally biased region" description="Basic and acidic residues" evidence="4">
    <location>
        <begin position="85"/>
        <end position="97"/>
    </location>
</feature>
<keyword evidence="3" id="KW-0539">Nucleus</keyword>
<feature type="compositionally biased region" description="Low complexity" evidence="4">
    <location>
        <begin position="300"/>
        <end position="312"/>
    </location>
</feature>
<dbReference type="PANTHER" id="PTHR18034">
    <property type="entry name" value="CELL CYCLE CONTROL PROTEIN CWF22-RELATED"/>
    <property type="match status" value="1"/>
</dbReference>
<dbReference type="Gene3D" id="1.25.40.180">
    <property type="match status" value="1"/>
</dbReference>
<name>A0AAN7ZT15_9SACH</name>
<feature type="region of interest" description="Disordered" evidence="4">
    <location>
        <begin position="20"/>
        <end position="226"/>
    </location>
</feature>
<keyword evidence="8" id="KW-1185">Reference proteome</keyword>
<keyword evidence="5" id="KW-0812">Transmembrane</keyword>
<organism evidence="7 8">
    <name type="scientific">Arxiozyma heterogenica</name>
    <dbReference type="NCBI Taxonomy" id="278026"/>
    <lineage>
        <taxon>Eukaryota</taxon>
        <taxon>Fungi</taxon>
        <taxon>Dikarya</taxon>
        <taxon>Ascomycota</taxon>
        <taxon>Saccharomycotina</taxon>
        <taxon>Saccharomycetes</taxon>
        <taxon>Saccharomycetales</taxon>
        <taxon>Saccharomycetaceae</taxon>
        <taxon>Arxiozyma</taxon>
    </lineage>
</organism>
<dbReference type="PANTHER" id="PTHR18034:SF4">
    <property type="entry name" value="NUCLEOLAR MIF4G DOMAIN-CONTAINING PROTEIN 1"/>
    <property type="match status" value="1"/>
</dbReference>
<feature type="compositionally biased region" description="Polar residues" evidence="4">
    <location>
        <begin position="26"/>
        <end position="44"/>
    </location>
</feature>
<evidence type="ECO:0000256" key="5">
    <source>
        <dbReference type="SAM" id="Phobius"/>
    </source>
</evidence>
<dbReference type="EMBL" id="JAWIZZ010000036">
    <property type="protein sequence ID" value="KAK5781409.1"/>
    <property type="molecule type" value="Genomic_DNA"/>
</dbReference>
<feature type="compositionally biased region" description="Acidic residues" evidence="4">
    <location>
        <begin position="125"/>
        <end position="159"/>
    </location>
</feature>
<dbReference type="GO" id="GO:0042274">
    <property type="term" value="P:ribosomal small subunit biogenesis"/>
    <property type="evidence" value="ECO:0007669"/>
    <property type="project" value="TreeGrafter"/>
</dbReference>
<evidence type="ECO:0000313" key="7">
    <source>
        <dbReference type="EMBL" id="KAK5781409.1"/>
    </source>
</evidence>
<comment type="similarity">
    <text evidence="2">Belongs to the CWC22 family.</text>
</comment>
<dbReference type="SMART" id="SM00543">
    <property type="entry name" value="MIF4G"/>
    <property type="match status" value="1"/>
</dbReference>
<feature type="compositionally biased region" description="Acidic residues" evidence="4">
    <location>
        <begin position="313"/>
        <end position="349"/>
    </location>
</feature>
<gene>
    <name evidence="7" type="ORF">RI543_001251</name>
</gene>
<evidence type="ECO:0000256" key="4">
    <source>
        <dbReference type="SAM" id="MobiDB-lite"/>
    </source>
</evidence>
<reference evidence="8" key="1">
    <citation type="submission" date="2023-07" db="EMBL/GenBank/DDBJ databases">
        <title>A draft genome of Kazachstania heterogenica Y-27499.</title>
        <authorList>
            <person name="Donic C."/>
            <person name="Kralova J.S."/>
            <person name="Fidel L."/>
            <person name="Ben-Dor S."/>
            <person name="Jung S."/>
        </authorList>
    </citation>
    <scope>NUCLEOTIDE SEQUENCE [LARGE SCALE GENOMIC DNA]</scope>
    <source>
        <strain evidence="8">Y27499</strain>
    </source>
</reference>
<dbReference type="Proteomes" id="UP001306508">
    <property type="component" value="Unassembled WGS sequence"/>
</dbReference>
<evidence type="ECO:0000256" key="3">
    <source>
        <dbReference type="ARBA" id="ARBA00023242"/>
    </source>
</evidence>
<dbReference type="InterPro" id="IPR003891">
    <property type="entry name" value="Initiation_fac_eIF4g_MI"/>
</dbReference>
<dbReference type="AlphaFoldDB" id="A0AAN7ZT15"/>
<sequence>MSRRQGINIPGVILDQLKERDYSNDVRFQNGSKNGQKRGASTQLNRKERRKQQRAEKKQRRNKTGTVDRSKKSVCQKGGFISDQKQLKNDKEIRKYDNLSSDSKVTKRDNKKGQDSGKMELLFSSDDELSEGDFDEFDDNDLNEEEWEQLRDLEEEDDSGREGNDSDDVYMTVEETMTKLKKLQKLKESKKKKDKDTESISKSKDKKKSHNKDNSEVIHPLTPAERAAIERDEMDMKYYAKKLNLKGKKKKIHARDEFDAIGGLLDGLNFFENYGQDDDEYGDFAIKDKNNNEDNDKVSEISGSDSYSYSEVSEGESEDIIENPFSSDDELSESDFEDFDEDDLDDEEWEQLRELEDNKSKKSDQKSKKENPYIAATYSSPDANETYIPPSLRKKQLETSTEESALISDINKRVKSSFNKLSDSNINAIITALNELYENYPRNYVTDVITKQILDTVGQGNRLLDSFIINYAAVAYSLFRLRGLEIGASFIQRVVEAFLSYYSKKFEELKNLKSDDAINLSKECNNIITLLSYCYNFGFISCRLIYDIIRTFVSTPNELTTELLLRIVAVSGQLIRGDDPSALKDILSELLNNVKTLNKKSPRLQYLLSTLSDLKNNRLKASVVAVDHQPLKRIISSIIKSTVSIEPLQVSLDDIKNVNERGKWWLIGASWRGNMNSAFDQHDNEDSVNKKDKSKNTEEIQEIISLEDDLLDDIPDWDMIAREQRMNTDVRRAIFISIMSAQDYVDAFEKLEKLNLKNRQLLEVPKVVLHCLLTDVGQNGYNPYYALVASKIAEHHHQLSKAFQFLFWDTVKKFEESSDSDSENGMFFNADSGDEDEEKRLARIASQGKFFGYLFSEGILKLDSFKHVPIMGGLTNDGILFIEVLLYFLMLLIGKKSEKSKKKDADGNKVFEYTDQYLLSFIGKGINIENKSIILKSLKWFITKKLKYKKLLVGKSNEKAYIRDKRRIEWAITRFVELIEEEFENISI</sequence>
<dbReference type="PROSITE" id="PS51366">
    <property type="entry name" value="MI"/>
    <property type="match status" value="1"/>
</dbReference>
<keyword evidence="5" id="KW-1133">Transmembrane helix</keyword>
<evidence type="ECO:0000256" key="2">
    <source>
        <dbReference type="ARBA" id="ARBA00006856"/>
    </source>
</evidence>
<feature type="region of interest" description="Disordered" evidence="4">
    <location>
        <begin position="281"/>
        <end position="373"/>
    </location>
</feature>
<dbReference type="InterPro" id="IPR050781">
    <property type="entry name" value="CWC22_splicing_factor"/>
</dbReference>
<feature type="compositionally biased region" description="Basic and acidic residues" evidence="4">
    <location>
        <begin position="350"/>
        <end position="371"/>
    </location>
</feature>
<feature type="transmembrane region" description="Helical" evidence="5">
    <location>
        <begin position="870"/>
        <end position="893"/>
    </location>
</feature>
<accession>A0AAN7ZT15</accession>
<dbReference type="SMART" id="SM00544">
    <property type="entry name" value="MA3"/>
    <property type="match status" value="1"/>
</dbReference>
<feature type="compositionally biased region" description="Basic and acidic residues" evidence="4">
    <location>
        <begin position="104"/>
        <end position="118"/>
    </location>
</feature>
<feature type="compositionally biased region" description="Basic and acidic residues" evidence="4">
    <location>
        <begin position="194"/>
        <end position="203"/>
    </location>
</feature>
<feature type="compositionally biased region" description="Basic residues" evidence="4">
    <location>
        <begin position="47"/>
        <end position="63"/>
    </location>
</feature>